<dbReference type="SUPFAM" id="SSF56801">
    <property type="entry name" value="Acetyl-CoA synthetase-like"/>
    <property type="match status" value="1"/>
</dbReference>
<dbReference type="Pfam" id="PF13193">
    <property type="entry name" value="AMP-binding_C"/>
    <property type="match status" value="1"/>
</dbReference>
<dbReference type="PANTHER" id="PTHR43605">
    <property type="entry name" value="ACYL-COENZYME A SYNTHETASE"/>
    <property type="match status" value="1"/>
</dbReference>
<dbReference type="GO" id="GO:0006633">
    <property type="term" value="P:fatty acid biosynthetic process"/>
    <property type="evidence" value="ECO:0007669"/>
    <property type="project" value="TreeGrafter"/>
</dbReference>
<evidence type="ECO:0000259" key="5">
    <source>
        <dbReference type="Pfam" id="PF13193"/>
    </source>
</evidence>
<dbReference type="PANTHER" id="PTHR43605:SF10">
    <property type="entry name" value="ACYL-COA SYNTHETASE MEDIUM CHAIN FAMILY MEMBER 3"/>
    <property type="match status" value="1"/>
</dbReference>
<sequence length="71" mass="8250">KAFIVPQEGINVSKALEDELKHFVKTRLEAYAYPREIEFVQDLPRTTTGKIMRKELRKMDMKKKAKGKGRG</sequence>
<dbReference type="Gene3D" id="3.30.300.30">
    <property type="match status" value="1"/>
</dbReference>
<dbReference type="GO" id="GO:0006637">
    <property type="term" value="P:acyl-CoA metabolic process"/>
    <property type="evidence" value="ECO:0007669"/>
    <property type="project" value="TreeGrafter"/>
</dbReference>
<dbReference type="InterPro" id="IPR045851">
    <property type="entry name" value="AMP-bd_C_sf"/>
</dbReference>
<keyword evidence="4" id="KW-0067">ATP-binding</keyword>
<reference evidence="6" key="1">
    <citation type="journal article" date="2014" name="Front. Microbiol.">
        <title>High frequency of phylogenetically diverse reductive dehalogenase-homologous genes in deep subseafloor sedimentary metagenomes.</title>
        <authorList>
            <person name="Kawai M."/>
            <person name="Futagami T."/>
            <person name="Toyoda A."/>
            <person name="Takaki Y."/>
            <person name="Nishi S."/>
            <person name="Hori S."/>
            <person name="Arai W."/>
            <person name="Tsubouchi T."/>
            <person name="Morono Y."/>
            <person name="Uchiyama I."/>
            <person name="Ito T."/>
            <person name="Fujiyama A."/>
            <person name="Inagaki F."/>
            <person name="Takami H."/>
        </authorList>
    </citation>
    <scope>NUCLEOTIDE SEQUENCE</scope>
    <source>
        <strain evidence="6">Expedition CK06-06</strain>
    </source>
</reference>
<evidence type="ECO:0000256" key="3">
    <source>
        <dbReference type="ARBA" id="ARBA00022741"/>
    </source>
</evidence>
<evidence type="ECO:0000256" key="2">
    <source>
        <dbReference type="ARBA" id="ARBA00022598"/>
    </source>
</evidence>
<accession>X1I3Q1</accession>
<protein>
    <recommendedName>
        <fullName evidence="5">AMP-binding enzyme C-terminal domain-containing protein</fullName>
    </recommendedName>
</protein>
<feature type="non-terminal residue" evidence="6">
    <location>
        <position position="1"/>
    </location>
</feature>
<dbReference type="InterPro" id="IPR051087">
    <property type="entry name" value="Mitochondrial_ACSM"/>
</dbReference>
<evidence type="ECO:0000313" key="6">
    <source>
        <dbReference type="EMBL" id="GAH60719.1"/>
    </source>
</evidence>
<keyword evidence="3" id="KW-0547">Nucleotide-binding</keyword>
<evidence type="ECO:0000256" key="1">
    <source>
        <dbReference type="ARBA" id="ARBA00006432"/>
    </source>
</evidence>
<evidence type="ECO:0000256" key="4">
    <source>
        <dbReference type="ARBA" id="ARBA00022840"/>
    </source>
</evidence>
<dbReference type="AlphaFoldDB" id="X1I3Q1"/>
<name>X1I3Q1_9ZZZZ</name>
<comment type="caution">
    <text evidence="6">The sequence shown here is derived from an EMBL/GenBank/DDBJ whole genome shotgun (WGS) entry which is preliminary data.</text>
</comment>
<dbReference type="InterPro" id="IPR025110">
    <property type="entry name" value="AMP-bd_C"/>
</dbReference>
<comment type="similarity">
    <text evidence="1">Belongs to the ATP-dependent AMP-binding enzyme family.</text>
</comment>
<dbReference type="GO" id="GO:0005524">
    <property type="term" value="F:ATP binding"/>
    <property type="evidence" value="ECO:0007669"/>
    <property type="project" value="UniProtKB-KW"/>
</dbReference>
<dbReference type="GO" id="GO:0015645">
    <property type="term" value="F:fatty acid ligase activity"/>
    <property type="evidence" value="ECO:0007669"/>
    <property type="project" value="TreeGrafter"/>
</dbReference>
<dbReference type="EMBL" id="BARU01020168">
    <property type="protein sequence ID" value="GAH60719.1"/>
    <property type="molecule type" value="Genomic_DNA"/>
</dbReference>
<organism evidence="6">
    <name type="scientific">marine sediment metagenome</name>
    <dbReference type="NCBI Taxonomy" id="412755"/>
    <lineage>
        <taxon>unclassified sequences</taxon>
        <taxon>metagenomes</taxon>
        <taxon>ecological metagenomes</taxon>
    </lineage>
</organism>
<proteinExistence type="inferred from homology"/>
<feature type="domain" description="AMP-binding enzyme C-terminal" evidence="5">
    <location>
        <begin position="2"/>
        <end position="50"/>
    </location>
</feature>
<keyword evidence="2" id="KW-0436">Ligase</keyword>
<gene>
    <name evidence="6" type="ORF">S03H2_33153</name>
</gene>
<dbReference type="GO" id="GO:0004321">
    <property type="term" value="F:fatty-acyl-CoA synthase activity"/>
    <property type="evidence" value="ECO:0007669"/>
    <property type="project" value="TreeGrafter"/>
</dbReference>